<feature type="transmembrane region" description="Helical" evidence="1">
    <location>
        <begin position="62"/>
        <end position="82"/>
    </location>
</feature>
<reference evidence="2 3" key="2">
    <citation type="journal article" date="2016" name="Int. J. Syst. Evol. Microbiol.">
        <title>Bacillus gobiensis sp. nov., isolated from a soil sample.</title>
        <authorList>
            <person name="Liu B."/>
            <person name="Liu G.H."/>
            <person name="Cetin S."/>
            <person name="Schumann P."/>
            <person name="Pan Z.Z."/>
            <person name="Chen Q.Q."/>
        </authorList>
    </citation>
    <scope>NUCLEOTIDE SEQUENCE [LARGE SCALE GENOMIC DNA]</scope>
    <source>
        <strain evidence="2 3">FJAT-4402</strain>
    </source>
</reference>
<reference evidence="3" key="1">
    <citation type="submission" date="2015-08" db="EMBL/GenBank/DDBJ databases">
        <title>Genome sequencing project for genomic taxonomy and phylogenomics of Bacillus-like bacteria.</title>
        <authorList>
            <person name="Liu B."/>
            <person name="Wang J."/>
            <person name="Zhu Y."/>
            <person name="Liu G."/>
            <person name="Chen Q."/>
            <person name="Chen Z."/>
            <person name="Lan J."/>
            <person name="Che J."/>
            <person name="Ge C."/>
            <person name="Shi H."/>
            <person name="Pan Z."/>
            <person name="Liu X."/>
        </authorList>
    </citation>
    <scope>NUCLEOTIDE SEQUENCE [LARGE SCALE GENOMIC DNA]</scope>
    <source>
        <strain evidence="3">FJAT-4402</strain>
    </source>
</reference>
<gene>
    <name evidence="2" type="ORF">AM592_05605</name>
</gene>
<accession>A0A0M4FIL7</accession>
<protein>
    <submittedName>
        <fullName evidence="2">Uncharacterized protein</fullName>
    </submittedName>
</protein>
<name>A0A0M4FIL7_9BACI</name>
<sequence>MSLANARLAEVVKKQYLYKLKSYSNVFSSLVMVQMIAILMSFGSTSSSGSSTSTIDLTVNKYSSDVIIAFTLLWGFISAIIITTKAYRYDDFTFVSNRISSHLSNILFLLTASIIGGACGILSGFLQKVLMYFFDYSIIREYSHLASPSELLLGIIMTTLYVFFFSAFGYVIGYLVQIHKLFIATVPVFLLGSMFISAEQGNEGWIVRFFEYYFLEPSVFIFFLKIIGTVAILYTITILMSDKLDVRT</sequence>
<dbReference type="PATRIC" id="fig|1441095.3.peg.1218"/>
<feature type="transmembrane region" description="Helical" evidence="1">
    <location>
        <begin position="103"/>
        <end position="126"/>
    </location>
</feature>
<proteinExistence type="predicted"/>
<dbReference type="EMBL" id="CP012600">
    <property type="protein sequence ID" value="ALC81129.1"/>
    <property type="molecule type" value="Genomic_DNA"/>
</dbReference>
<keyword evidence="1" id="KW-1133">Transmembrane helix</keyword>
<evidence type="ECO:0000256" key="1">
    <source>
        <dbReference type="SAM" id="Phobius"/>
    </source>
</evidence>
<keyword evidence="1" id="KW-0472">Membrane</keyword>
<feature type="transmembrane region" description="Helical" evidence="1">
    <location>
        <begin position="181"/>
        <end position="198"/>
    </location>
</feature>
<organism evidence="2 3">
    <name type="scientific">Bacillus gobiensis</name>
    <dbReference type="NCBI Taxonomy" id="1441095"/>
    <lineage>
        <taxon>Bacteria</taxon>
        <taxon>Bacillati</taxon>
        <taxon>Bacillota</taxon>
        <taxon>Bacilli</taxon>
        <taxon>Bacillales</taxon>
        <taxon>Bacillaceae</taxon>
        <taxon>Bacillus</taxon>
    </lineage>
</organism>
<dbReference type="Proteomes" id="UP000067625">
    <property type="component" value="Chromosome"/>
</dbReference>
<feature type="transmembrane region" description="Helical" evidence="1">
    <location>
        <begin position="151"/>
        <end position="174"/>
    </location>
</feature>
<evidence type="ECO:0000313" key="2">
    <source>
        <dbReference type="EMBL" id="ALC81129.1"/>
    </source>
</evidence>
<evidence type="ECO:0000313" key="3">
    <source>
        <dbReference type="Proteomes" id="UP000067625"/>
    </source>
</evidence>
<keyword evidence="1" id="KW-0812">Transmembrane</keyword>
<dbReference type="STRING" id="1441095.AM592_05605"/>
<keyword evidence="3" id="KW-1185">Reference proteome</keyword>
<feature type="transmembrane region" description="Helical" evidence="1">
    <location>
        <begin position="23"/>
        <end position="42"/>
    </location>
</feature>
<feature type="transmembrane region" description="Helical" evidence="1">
    <location>
        <begin position="218"/>
        <end position="240"/>
    </location>
</feature>
<dbReference type="AlphaFoldDB" id="A0A0M4FIL7"/>